<sequence length="235" mass="24625">MAPGEVQVRAALFRDLEPALARYQAWLSPAERDRAGRFRRPEDRLAFQLGRGFLRALLGRALGQEAWTGAFAAGPGGRPALPGGAGRDLRFSLARTGSAVACALAEGLEVGLDLESPDRGPDPTAWAAAALGPAEAEAWGTLPAADQPEALLRAWVAKEAALKLDGRGLALDPRSAQAGPDCWLQDTCIVSLPDRAAWVRGFAWQGARLAVAAWAPPGRLDLPPGPGFPCGRGPA</sequence>
<dbReference type="GO" id="GO:0005829">
    <property type="term" value="C:cytosol"/>
    <property type="evidence" value="ECO:0007669"/>
    <property type="project" value="TreeGrafter"/>
</dbReference>
<accession>A0AA48KFH4</accession>
<name>A0AA48KFH4_9BACT</name>
<dbReference type="InterPro" id="IPR050559">
    <property type="entry name" value="P-Pant_transferase_sf"/>
</dbReference>
<dbReference type="InterPro" id="IPR037143">
    <property type="entry name" value="4-PPantetheinyl_Trfase_dom_sf"/>
</dbReference>
<gene>
    <name evidence="4" type="ORF">METESE_14210</name>
</gene>
<proteinExistence type="inferred from homology"/>
<dbReference type="Pfam" id="PF01648">
    <property type="entry name" value="ACPS"/>
    <property type="match status" value="1"/>
</dbReference>
<dbReference type="InterPro" id="IPR008278">
    <property type="entry name" value="4-PPantetheinyl_Trfase_dom"/>
</dbReference>
<evidence type="ECO:0000256" key="2">
    <source>
        <dbReference type="ARBA" id="ARBA00022679"/>
    </source>
</evidence>
<evidence type="ECO:0000313" key="5">
    <source>
        <dbReference type="Proteomes" id="UP001228113"/>
    </source>
</evidence>
<dbReference type="GO" id="GO:0008897">
    <property type="term" value="F:holo-[acyl-carrier-protein] synthase activity"/>
    <property type="evidence" value="ECO:0007669"/>
    <property type="project" value="InterPro"/>
</dbReference>
<feature type="domain" description="4'-phosphopantetheinyl transferase" evidence="3">
    <location>
        <begin position="110"/>
        <end position="184"/>
    </location>
</feature>
<organism evidence="4 5">
    <name type="scientific">Mesoterricola sediminis</name>
    <dbReference type="NCBI Taxonomy" id="2927980"/>
    <lineage>
        <taxon>Bacteria</taxon>
        <taxon>Pseudomonadati</taxon>
        <taxon>Acidobacteriota</taxon>
        <taxon>Holophagae</taxon>
        <taxon>Holophagales</taxon>
        <taxon>Holophagaceae</taxon>
        <taxon>Mesoterricola</taxon>
    </lineage>
</organism>
<dbReference type="SUPFAM" id="SSF56214">
    <property type="entry name" value="4'-phosphopantetheinyl transferase"/>
    <property type="match status" value="2"/>
</dbReference>
<dbReference type="PANTHER" id="PTHR12215">
    <property type="entry name" value="PHOSPHOPANTETHEINE TRANSFERASE"/>
    <property type="match status" value="1"/>
</dbReference>
<reference evidence="4" key="1">
    <citation type="journal article" date="2023" name="Int. J. Syst. Evol. Microbiol.">
        <title>Mesoterricola silvestris gen. nov., sp. nov., Mesoterricola sediminis sp. nov., Geothrix oryzae sp. nov., Geothrix edaphica sp. nov., Geothrix rubra sp. nov., and Geothrix limicola sp. nov., six novel members of Acidobacteriota isolated from soils.</title>
        <authorList>
            <person name="Itoh H."/>
            <person name="Sugisawa Y."/>
            <person name="Mise K."/>
            <person name="Xu Z."/>
            <person name="Kuniyasu M."/>
            <person name="Ushijima N."/>
            <person name="Kawano K."/>
            <person name="Kobayashi E."/>
            <person name="Shiratori Y."/>
            <person name="Masuda Y."/>
            <person name="Senoo K."/>
        </authorList>
    </citation>
    <scope>NUCLEOTIDE SEQUENCE</scope>
    <source>
        <strain evidence="4">W786</strain>
    </source>
</reference>
<protein>
    <recommendedName>
        <fullName evidence="3">4'-phosphopantetheinyl transferase domain-containing protein</fullName>
    </recommendedName>
</protein>
<dbReference type="Gene3D" id="3.90.470.20">
    <property type="entry name" value="4'-phosphopantetheinyl transferase domain"/>
    <property type="match status" value="1"/>
</dbReference>
<dbReference type="PANTHER" id="PTHR12215:SF10">
    <property type="entry name" value="L-AMINOADIPATE-SEMIALDEHYDE DEHYDROGENASE-PHOSPHOPANTETHEINYL TRANSFERASE"/>
    <property type="match status" value="1"/>
</dbReference>
<evidence type="ECO:0000259" key="3">
    <source>
        <dbReference type="Pfam" id="PF01648"/>
    </source>
</evidence>
<dbReference type="Proteomes" id="UP001228113">
    <property type="component" value="Chromosome"/>
</dbReference>
<evidence type="ECO:0000313" key="4">
    <source>
        <dbReference type="EMBL" id="BDU76463.1"/>
    </source>
</evidence>
<keyword evidence="5" id="KW-1185">Reference proteome</keyword>
<dbReference type="GO" id="GO:0000287">
    <property type="term" value="F:magnesium ion binding"/>
    <property type="evidence" value="ECO:0007669"/>
    <property type="project" value="InterPro"/>
</dbReference>
<evidence type="ECO:0000256" key="1">
    <source>
        <dbReference type="ARBA" id="ARBA00010990"/>
    </source>
</evidence>
<dbReference type="EMBL" id="AP027081">
    <property type="protein sequence ID" value="BDU76463.1"/>
    <property type="molecule type" value="Genomic_DNA"/>
</dbReference>
<dbReference type="RefSeq" id="WP_308220511.1">
    <property type="nucleotide sequence ID" value="NZ_AP027081.1"/>
</dbReference>
<dbReference type="AlphaFoldDB" id="A0AA48KFH4"/>
<keyword evidence="2" id="KW-0808">Transferase</keyword>
<comment type="similarity">
    <text evidence="1">Belongs to the P-Pant transferase superfamily. Gsp/Sfp/HetI/AcpT family.</text>
</comment>
<dbReference type="GO" id="GO:0019878">
    <property type="term" value="P:lysine biosynthetic process via aminoadipic acid"/>
    <property type="evidence" value="ECO:0007669"/>
    <property type="project" value="TreeGrafter"/>
</dbReference>
<dbReference type="KEGG" id="msea:METESE_14210"/>